<feature type="transmembrane region" description="Helical" evidence="1">
    <location>
        <begin position="492"/>
        <end position="510"/>
    </location>
</feature>
<organism evidence="2 3">
    <name type="scientific">Smittium culicis</name>
    <dbReference type="NCBI Taxonomy" id="133412"/>
    <lineage>
        <taxon>Eukaryota</taxon>
        <taxon>Fungi</taxon>
        <taxon>Fungi incertae sedis</taxon>
        <taxon>Zoopagomycota</taxon>
        <taxon>Kickxellomycotina</taxon>
        <taxon>Harpellomycetes</taxon>
        <taxon>Harpellales</taxon>
        <taxon>Legeriomycetaceae</taxon>
        <taxon>Smittium</taxon>
    </lineage>
</organism>
<dbReference type="OrthoDB" id="8061355at2759"/>
<protein>
    <submittedName>
        <fullName evidence="2">ABC transporter A family member 9</fullName>
    </submittedName>
</protein>
<comment type="caution">
    <text evidence="2">The sequence shown here is derived from an EMBL/GenBank/DDBJ whole genome shotgun (WGS) entry which is preliminary data.</text>
</comment>
<keyword evidence="1" id="KW-0812">Transmembrane</keyword>
<evidence type="ECO:0000313" key="3">
    <source>
        <dbReference type="Proteomes" id="UP000187429"/>
    </source>
</evidence>
<keyword evidence="1" id="KW-0472">Membrane</keyword>
<gene>
    <name evidence="2" type="ORF">AYI69_g11440</name>
</gene>
<dbReference type="AlphaFoldDB" id="A0A1R1WYR1"/>
<keyword evidence="3" id="KW-1185">Reference proteome</keyword>
<keyword evidence="1" id="KW-1133">Transmembrane helix</keyword>
<reference evidence="3" key="1">
    <citation type="submission" date="2017-01" db="EMBL/GenBank/DDBJ databases">
        <authorList>
            <person name="Wang Y."/>
            <person name="White M."/>
            <person name="Kvist S."/>
            <person name="Moncalvo J.-M."/>
        </authorList>
    </citation>
    <scope>NUCLEOTIDE SEQUENCE [LARGE SCALE GENOMIC DNA]</scope>
    <source>
        <strain evidence="3">ID-206-W2</strain>
    </source>
</reference>
<dbReference type="EMBL" id="LSSM01007639">
    <property type="protein sequence ID" value="OMJ07520.1"/>
    <property type="molecule type" value="Genomic_DNA"/>
</dbReference>
<feature type="transmembrane region" description="Helical" evidence="1">
    <location>
        <begin position="38"/>
        <end position="58"/>
    </location>
</feature>
<name>A0A1R1WYR1_9FUNG</name>
<evidence type="ECO:0000256" key="1">
    <source>
        <dbReference type="SAM" id="Phobius"/>
    </source>
</evidence>
<proteinExistence type="predicted"/>
<feature type="transmembrane region" description="Helical" evidence="1">
    <location>
        <begin position="455"/>
        <end position="472"/>
    </location>
</feature>
<accession>A0A1R1WYR1</accession>
<evidence type="ECO:0000313" key="2">
    <source>
        <dbReference type="EMBL" id="OMJ07520.1"/>
    </source>
</evidence>
<sequence length="570" mass="64979">MDFINNQENSKVSSYSQLRALALNRISYQKTHYKKSGLCIALVPVLMVAAGGIIGMVVKSIIDFNFGRISFLMCSNTESIDRFNMPIPSNSLKSLPVINLSKFKHSFKDSIYYSLNHYLLPEKIVGNEYPKPKLRLIDPNPSCGWAFTHDYSTSSPYFKSPNADSDLILDKTNKPSPLGGWFNSNFLTRSPVKLLLNQNYPYMLINTKNFDNVGTLEKEKDVLISPAELLDVSSSIGNAGSKSFLPSAIRRTTISNKEKAYLLDYLDTSYYMKFTQTNHPSSQFSPSSFVKVPFYENIKNNSKNILASDIDDILIAHIKDTTKKLKRIDSSLMDAILLDSNKESSIKTLMYYYGNVTPIFEQMPWGVLDLDIVDPGSRNWKYTLQIGANDLIDSTGSYPSAINRMIDQQISLSNGFLRSSKQNANANIVHTMRAMPQLYYYEYTVPIGSLVGSSLYPFGLTFMVSMFVLILVREKQEKVLVMMQMNGLKLHAYYIVYYIHFLLLSLLVLHESEQLDFIYLLCDFVWTCNRCFHFNINQYDPAYFVPDMASFCSIPRNRVDERCINFNCTA</sequence>
<dbReference type="Proteomes" id="UP000187429">
    <property type="component" value="Unassembled WGS sequence"/>
</dbReference>